<dbReference type="InterPro" id="IPR036890">
    <property type="entry name" value="HATPase_C_sf"/>
</dbReference>
<evidence type="ECO:0000259" key="13">
    <source>
        <dbReference type="PROSITE" id="PS50885"/>
    </source>
</evidence>
<dbReference type="CDD" id="cd00082">
    <property type="entry name" value="HisKA"/>
    <property type="match status" value="1"/>
</dbReference>
<dbReference type="eggNOG" id="COG2205">
    <property type="taxonomic scope" value="Bacteria"/>
</dbReference>
<keyword evidence="8" id="KW-0472">Membrane</keyword>
<evidence type="ECO:0000256" key="2">
    <source>
        <dbReference type="ARBA" id="ARBA00004370"/>
    </source>
</evidence>
<dbReference type="InterPro" id="IPR001789">
    <property type="entry name" value="Sig_transdc_resp-reg_receiver"/>
</dbReference>
<dbReference type="EMBL" id="CP000109">
    <property type="protein sequence ID" value="ABB42514.1"/>
    <property type="molecule type" value="Genomic_DNA"/>
</dbReference>
<dbReference type="PROSITE" id="PS50110">
    <property type="entry name" value="RESPONSE_REGULATORY"/>
    <property type="match status" value="1"/>
</dbReference>
<dbReference type="PRINTS" id="PR00344">
    <property type="entry name" value="BCTRLSENSOR"/>
</dbReference>
<dbReference type="InterPro" id="IPR029150">
    <property type="entry name" value="dCache_3"/>
</dbReference>
<dbReference type="eggNOG" id="COG2972">
    <property type="taxonomic scope" value="Bacteria"/>
</dbReference>
<dbReference type="SMART" id="SM00387">
    <property type="entry name" value="HATPase_c"/>
    <property type="match status" value="1"/>
</dbReference>
<dbReference type="InterPro" id="IPR004358">
    <property type="entry name" value="Sig_transdc_His_kin-like_C"/>
</dbReference>
<dbReference type="GO" id="GO:0000155">
    <property type="term" value="F:phosphorelay sensor kinase activity"/>
    <property type="evidence" value="ECO:0007669"/>
    <property type="project" value="InterPro"/>
</dbReference>
<feature type="domain" description="HAMP" evidence="13">
    <location>
        <begin position="318"/>
        <end position="371"/>
    </location>
</feature>
<keyword evidence="5 14" id="KW-0808">Transferase</keyword>
<dbReference type="HOGENOM" id="CLU_321576_0_0_6"/>
<keyword evidence="8" id="KW-1133">Transmembrane helix</keyword>
<keyword evidence="6 14" id="KW-0418">Kinase</keyword>
<dbReference type="EC" id="2.7.13.3" evidence="3"/>
<gene>
    <name evidence="14" type="ordered locus">Tcr_1924</name>
</gene>
<keyword evidence="8" id="KW-0812">Transmembrane</keyword>
<dbReference type="NCBIfam" id="TIGR00229">
    <property type="entry name" value="sensory_box"/>
    <property type="match status" value="1"/>
</dbReference>
<dbReference type="PROSITE" id="PS50113">
    <property type="entry name" value="PAC"/>
    <property type="match status" value="1"/>
</dbReference>
<dbReference type="PROSITE" id="PS50885">
    <property type="entry name" value="HAMP"/>
    <property type="match status" value="1"/>
</dbReference>
<dbReference type="PANTHER" id="PTHR43047:SF72">
    <property type="entry name" value="OSMOSENSING HISTIDINE PROTEIN KINASE SLN1"/>
    <property type="match status" value="1"/>
</dbReference>
<comment type="catalytic activity">
    <reaction evidence="1">
        <text>ATP + protein L-histidine = ADP + protein N-phospho-L-histidine.</text>
        <dbReference type="EC" id="2.7.13.3"/>
    </reaction>
</comment>
<dbReference type="SUPFAM" id="SSF55874">
    <property type="entry name" value="ATPase domain of HSP90 chaperone/DNA topoisomerase II/histidine kinase"/>
    <property type="match status" value="1"/>
</dbReference>
<evidence type="ECO:0000259" key="9">
    <source>
        <dbReference type="PROSITE" id="PS50109"/>
    </source>
</evidence>
<feature type="domain" description="PAS" evidence="11">
    <location>
        <begin position="390"/>
        <end position="441"/>
    </location>
</feature>
<dbReference type="InterPro" id="IPR036097">
    <property type="entry name" value="HisK_dim/P_sf"/>
</dbReference>
<dbReference type="InterPro" id="IPR005467">
    <property type="entry name" value="His_kinase_dom"/>
</dbReference>
<name>Q31EA9_HYDCU</name>
<dbReference type="AlphaFoldDB" id="Q31EA9"/>
<dbReference type="GO" id="GO:0009927">
    <property type="term" value="F:histidine phosphotransfer kinase activity"/>
    <property type="evidence" value="ECO:0007669"/>
    <property type="project" value="TreeGrafter"/>
</dbReference>
<feature type="transmembrane region" description="Helical" evidence="8">
    <location>
        <begin position="294"/>
        <end position="315"/>
    </location>
</feature>
<dbReference type="eggNOG" id="COG3829">
    <property type="taxonomic scope" value="Bacteria"/>
</dbReference>
<dbReference type="PROSITE" id="PS50109">
    <property type="entry name" value="HIS_KIN"/>
    <property type="match status" value="1"/>
</dbReference>
<comment type="subcellular location">
    <subcellularLocation>
        <location evidence="2">Membrane</location>
    </subcellularLocation>
</comment>
<dbReference type="Gene3D" id="6.10.340.10">
    <property type="match status" value="1"/>
</dbReference>
<dbReference type="Gene3D" id="1.10.287.130">
    <property type="match status" value="1"/>
</dbReference>
<dbReference type="SMART" id="SM00448">
    <property type="entry name" value="REC"/>
    <property type="match status" value="1"/>
</dbReference>
<dbReference type="InterPro" id="IPR000014">
    <property type="entry name" value="PAS"/>
</dbReference>
<dbReference type="Pfam" id="PF00512">
    <property type="entry name" value="HisKA"/>
    <property type="match status" value="1"/>
</dbReference>
<evidence type="ECO:0000313" key="14">
    <source>
        <dbReference type="EMBL" id="ABB42514.1"/>
    </source>
</evidence>
<evidence type="ECO:0000256" key="8">
    <source>
        <dbReference type="SAM" id="Phobius"/>
    </source>
</evidence>
<dbReference type="OrthoDB" id="9792854at2"/>
<proteinExistence type="predicted"/>
<dbReference type="InterPro" id="IPR035965">
    <property type="entry name" value="PAS-like_dom_sf"/>
</dbReference>
<evidence type="ECO:0000256" key="6">
    <source>
        <dbReference type="ARBA" id="ARBA00022777"/>
    </source>
</evidence>
<evidence type="ECO:0000259" key="12">
    <source>
        <dbReference type="PROSITE" id="PS50113"/>
    </source>
</evidence>
<dbReference type="Pfam" id="PF00072">
    <property type="entry name" value="Response_reg"/>
    <property type="match status" value="1"/>
</dbReference>
<dbReference type="SMART" id="SM00086">
    <property type="entry name" value="PAC"/>
    <property type="match status" value="1"/>
</dbReference>
<dbReference type="InterPro" id="IPR001610">
    <property type="entry name" value="PAC"/>
</dbReference>
<dbReference type="CDD" id="cd00130">
    <property type="entry name" value="PAS"/>
    <property type="match status" value="1"/>
</dbReference>
<dbReference type="Pfam" id="PF02518">
    <property type="entry name" value="HATPase_c"/>
    <property type="match status" value="1"/>
</dbReference>
<dbReference type="InterPro" id="IPR011006">
    <property type="entry name" value="CheY-like_superfamily"/>
</dbReference>
<dbReference type="Pfam" id="PF14827">
    <property type="entry name" value="dCache_3"/>
    <property type="match status" value="1"/>
</dbReference>
<dbReference type="Gene3D" id="3.30.450.20">
    <property type="entry name" value="PAS domain"/>
    <property type="match status" value="1"/>
</dbReference>
<feature type="domain" description="PAC" evidence="12">
    <location>
        <begin position="444"/>
        <end position="496"/>
    </location>
</feature>
<dbReference type="InterPro" id="IPR003594">
    <property type="entry name" value="HATPase_dom"/>
</dbReference>
<dbReference type="InterPro" id="IPR003660">
    <property type="entry name" value="HAMP_dom"/>
</dbReference>
<keyword evidence="4 7" id="KW-0597">Phosphoprotein</keyword>
<dbReference type="SUPFAM" id="SSF55785">
    <property type="entry name" value="PYP-like sensor domain (PAS domain)"/>
    <property type="match status" value="1"/>
</dbReference>
<dbReference type="PROSITE" id="PS50112">
    <property type="entry name" value="PAS"/>
    <property type="match status" value="1"/>
</dbReference>
<protein>
    <recommendedName>
        <fullName evidence="3">histidine kinase</fullName>
        <ecNumber evidence="3">2.7.13.3</ecNumber>
    </recommendedName>
</protein>
<dbReference type="Gene3D" id="3.40.50.2300">
    <property type="match status" value="1"/>
</dbReference>
<organism evidence="14">
    <name type="scientific">Hydrogenovibrio crunogenus (strain DSM 25203 / XCL-2)</name>
    <name type="common">Thiomicrospira crunogena</name>
    <dbReference type="NCBI Taxonomy" id="317025"/>
    <lineage>
        <taxon>Bacteria</taxon>
        <taxon>Pseudomonadati</taxon>
        <taxon>Pseudomonadota</taxon>
        <taxon>Gammaproteobacteria</taxon>
        <taxon>Thiotrichales</taxon>
        <taxon>Piscirickettsiaceae</taxon>
        <taxon>Hydrogenovibrio</taxon>
    </lineage>
</organism>
<dbReference type="PANTHER" id="PTHR43047">
    <property type="entry name" value="TWO-COMPONENT HISTIDINE PROTEIN KINASE"/>
    <property type="match status" value="1"/>
</dbReference>
<feature type="modified residue" description="4-aspartylphosphate" evidence="7">
    <location>
        <position position="829"/>
    </location>
</feature>
<dbReference type="SMART" id="SM00388">
    <property type="entry name" value="HisKA"/>
    <property type="match status" value="1"/>
</dbReference>
<dbReference type="Pfam" id="PF13426">
    <property type="entry name" value="PAS_9"/>
    <property type="match status" value="1"/>
</dbReference>
<evidence type="ECO:0000259" key="10">
    <source>
        <dbReference type="PROSITE" id="PS50110"/>
    </source>
</evidence>
<dbReference type="STRING" id="317025.Tcr_1924"/>
<evidence type="ECO:0000259" key="11">
    <source>
        <dbReference type="PROSITE" id="PS50112"/>
    </source>
</evidence>
<evidence type="ECO:0000256" key="5">
    <source>
        <dbReference type="ARBA" id="ARBA00022679"/>
    </source>
</evidence>
<evidence type="ECO:0000256" key="1">
    <source>
        <dbReference type="ARBA" id="ARBA00000085"/>
    </source>
</evidence>
<dbReference type="Gene3D" id="3.30.565.10">
    <property type="entry name" value="Histidine kinase-like ATPase, C-terminal domain"/>
    <property type="match status" value="1"/>
</dbReference>
<feature type="domain" description="Response regulatory" evidence="10">
    <location>
        <begin position="779"/>
        <end position="898"/>
    </location>
</feature>
<sequence>MTSMIKTTSLLRKPLMLILWLFVVLFILFSAASYSLHQTHLKQAEKHFITVTSTLLDEQIKKKFDVGQAINLSYASNSQLKKAIAFEDRTFLIQELKHTQQNFSIWTRFKEIGLHIITADGRSLLRTYDIPSYNQDLTRHNLIQKVIKTRKNVSGIDIGGASTNYRLIDIIPVFANDDPEEVIGFISVSQGFESIMNAMNKAGFQFSIYKATFPDNGSAVEFAQDDNPIYETQALKNLSFTEKNLLKNTLHFQNQQVLYTRNLFDNTGKIKAAIVVAEPIQILQREAWQNTKNYIIVFAFIFIMLLVLSIALLVMMRKEIINPIRLLDQVMGTIIQTKAFDQEVDVFENNEIGQMKHRFNRLLSEINELIYSINYQQKAIDQTLIVSRTDPYGTILYVNDNFCKISGYSKEELVGQPHSIVRHPDMPKSTFENIWTTIQSKKIWSGEITNLRKNGETYYVMSYIMPLLDKDGNIKEFLSIREDITERVHLEKSLEKAKQDAEERRLVAEKSNQAKSEFLSSMSHELRTPLNSIIGFAQLLELSDLSEKQKKQLKNISTSGEHLLHLINDLLELAKIESGNISLSVERTELKPIVEECLQMVHTAAEKHHIKITISEKSNCNYFVIADHLRLKQVLVNFLTNAIKYNRENGSITLFAEKKPAEESPHKNGCIRISIEDTGYGIAEKYQKKLFQPFNRLGHETSTIEGTGIGLAITKDLIEKMDGQVGFESTEGVGSKFWFDIPIASDIDSDSLEQCRLKPETEIENTFIEPKKTGKTTLRILYIEDNPANMQLMANIIETLDGCELVIAPNAEDGITKAQQFLPNIIFIDINLPGMNGDEALPILKAIPELEAQNTLFYALTANAMKEDVKKGLIQGFDKYLTKPINVAEILSIIKEQTYSL</sequence>
<reference evidence="14" key="1">
    <citation type="submission" date="2006-07" db="EMBL/GenBank/DDBJ databases">
        <title>Complete sequence of Thiomicrospira crunogena XCL-2.</title>
        <authorList>
            <consortium name="US DOE Joint Genome Institute"/>
            <person name="Copeland A."/>
            <person name="Lucas S."/>
            <person name="Lapidus A."/>
            <person name="Barry K."/>
            <person name="Detter J.C."/>
            <person name="Glavina del Rio T."/>
            <person name="Hammon N."/>
            <person name="Israni S."/>
            <person name="Dalin E."/>
            <person name="Tice H."/>
            <person name="Pitluck S."/>
            <person name="Chain P."/>
            <person name="Malfatti S."/>
            <person name="Shin M."/>
            <person name="Vergez L."/>
            <person name="Schmutz J."/>
            <person name="Larimer F."/>
            <person name="Land M."/>
            <person name="Hauser L."/>
            <person name="Kyrpides N."/>
            <person name="Lykidis A."/>
            <person name="Scott K.M."/>
            <person name="Sievert S."/>
            <person name="Kerfeld C."/>
            <person name="Freyermuth S."/>
            <person name="Dobrinski K."/>
            <person name="Boller A."/>
            <person name="Fitzpatrick K."/>
            <person name="Thoma P."/>
            <person name="Moore J."/>
            <person name="Richardson P."/>
        </authorList>
    </citation>
    <scope>NUCLEOTIDE SEQUENCE</scope>
    <source>
        <strain evidence="14">XCL-2</strain>
    </source>
</reference>
<dbReference type="FunFam" id="3.30.565.10:FF:000006">
    <property type="entry name" value="Sensor histidine kinase WalK"/>
    <property type="match status" value="1"/>
</dbReference>
<dbReference type="eggNOG" id="COG3437">
    <property type="taxonomic scope" value="Bacteria"/>
</dbReference>
<accession>Q31EA9</accession>
<dbReference type="SUPFAM" id="SSF52172">
    <property type="entry name" value="CheY-like"/>
    <property type="match status" value="1"/>
</dbReference>
<dbReference type="InterPro" id="IPR000700">
    <property type="entry name" value="PAS-assoc_C"/>
</dbReference>
<evidence type="ECO:0000256" key="4">
    <source>
        <dbReference type="ARBA" id="ARBA00022553"/>
    </source>
</evidence>
<dbReference type="GO" id="GO:0005886">
    <property type="term" value="C:plasma membrane"/>
    <property type="evidence" value="ECO:0007669"/>
    <property type="project" value="UniProtKB-ARBA"/>
</dbReference>
<evidence type="ECO:0000256" key="7">
    <source>
        <dbReference type="PROSITE-ProRule" id="PRU00169"/>
    </source>
</evidence>
<feature type="domain" description="Histidine kinase" evidence="9">
    <location>
        <begin position="521"/>
        <end position="745"/>
    </location>
</feature>
<dbReference type="SUPFAM" id="SSF47384">
    <property type="entry name" value="Homodimeric domain of signal transducing histidine kinase"/>
    <property type="match status" value="1"/>
</dbReference>
<evidence type="ECO:0000256" key="3">
    <source>
        <dbReference type="ARBA" id="ARBA00012438"/>
    </source>
</evidence>
<dbReference type="KEGG" id="tcx:Tcr_1924"/>
<dbReference type="InterPro" id="IPR003661">
    <property type="entry name" value="HisK_dim/P_dom"/>
</dbReference>